<gene>
    <name evidence="1" type="ORF">BV25DRAFT_1917281</name>
</gene>
<evidence type="ECO:0000313" key="1">
    <source>
        <dbReference type="EMBL" id="KAI0061013.1"/>
    </source>
</evidence>
<organism evidence="1 2">
    <name type="scientific">Artomyces pyxidatus</name>
    <dbReference type="NCBI Taxonomy" id="48021"/>
    <lineage>
        <taxon>Eukaryota</taxon>
        <taxon>Fungi</taxon>
        <taxon>Dikarya</taxon>
        <taxon>Basidiomycota</taxon>
        <taxon>Agaricomycotina</taxon>
        <taxon>Agaricomycetes</taxon>
        <taxon>Russulales</taxon>
        <taxon>Auriscalpiaceae</taxon>
        <taxon>Artomyces</taxon>
    </lineage>
</organism>
<proteinExistence type="predicted"/>
<evidence type="ECO:0000313" key="2">
    <source>
        <dbReference type="Proteomes" id="UP000814140"/>
    </source>
</evidence>
<accession>A0ACB8SYS1</accession>
<dbReference type="EMBL" id="MU277215">
    <property type="protein sequence ID" value="KAI0061013.1"/>
    <property type="molecule type" value="Genomic_DNA"/>
</dbReference>
<protein>
    <submittedName>
        <fullName evidence="1">Uncharacterized protein</fullName>
    </submittedName>
</protein>
<comment type="caution">
    <text evidence="1">The sequence shown here is derived from an EMBL/GenBank/DDBJ whole genome shotgun (WGS) entry which is preliminary data.</text>
</comment>
<keyword evidence="2" id="KW-1185">Reference proteome</keyword>
<reference evidence="1" key="2">
    <citation type="journal article" date="2022" name="New Phytol.">
        <title>Evolutionary transition to the ectomycorrhizal habit in the genomes of a hyperdiverse lineage of mushroom-forming fungi.</title>
        <authorList>
            <person name="Looney B."/>
            <person name="Miyauchi S."/>
            <person name="Morin E."/>
            <person name="Drula E."/>
            <person name="Courty P.E."/>
            <person name="Kohler A."/>
            <person name="Kuo A."/>
            <person name="LaButti K."/>
            <person name="Pangilinan J."/>
            <person name="Lipzen A."/>
            <person name="Riley R."/>
            <person name="Andreopoulos W."/>
            <person name="He G."/>
            <person name="Johnson J."/>
            <person name="Nolan M."/>
            <person name="Tritt A."/>
            <person name="Barry K.W."/>
            <person name="Grigoriev I.V."/>
            <person name="Nagy L.G."/>
            <person name="Hibbett D."/>
            <person name="Henrissat B."/>
            <person name="Matheny P.B."/>
            <person name="Labbe J."/>
            <person name="Martin F.M."/>
        </authorList>
    </citation>
    <scope>NUCLEOTIDE SEQUENCE</scope>
    <source>
        <strain evidence="1">HHB10654</strain>
    </source>
</reference>
<sequence>MSRDGTETDLNEESEELRRFRQQWKEEVQRKRHQTSASAGDSTSSEPVAKPVPHTPAQNEVIPLIPSGDEPATSFPSNGNLRSRRNALETYRQAVKCEQASNLDEALRLYRAAFRMDSDIDRVYHREEVRAAVLASSSGHKKTPSQIVDLPTVEVVPEPAKAPAARVQHVDRTLSGEWARVLAAFPVHLMFEPEDERAPSYLESLPEELLVHIVRFLGTSAIERFAAVNRKARVITLESNIWREFVETIYKPPQIPEDEPLEEIVGRYSGDFRRVYIEQPRVRLDGVYIAVCHYVRQGQSENAWVNISHLITYHRYLRFYPNGQVISLLANEEHEPQHVITVLRPTLRMKGFFIGTWRLVGTTVFITNLLDPANPSARYSFQMTLTLRSRPVGRWNRLDFDGYDSVNIESGEAMPLALKNERPFWFSKVRSYSAKAE</sequence>
<name>A0ACB8SYS1_9AGAM</name>
<reference evidence="1" key="1">
    <citation type="submission" date="2021-03" db="EMBL/GenBank/DDBJ databases">
        <authorList>
            <consortium name="DOE Joint Genome Institute"/>
            <person name="Ahrendt S."/>
            <person name="Looney B.P."/>
            <person name="Miyauchi S."/>
            <person name="Morin E."/>
            <person name="Drula E."/>
            <person name="Courty P.E."/>
            <person name="Chicoki N."/>
            <person name="Fauchery L."/>
            <person name="Kohler A."/>
            <person name="Kuo A."/>
            <person name="Labutti K."/>
            <person name="Pangilinan J."/>
            <person name="Lipzen A."/>
            <person name="Riley R."/>
            <person name="Andreopoulos W."/>
            <person name="He G."/>
            <person name="Johnson J."/>
            <person name="Barry K.W."/>
            <person name="Grigoriev I.V."/>
            <person name="Nagy L."/>
            <person name="Hibbett D."/>
            <person name="Henrissat B."/>
            <person name="Matheny P.B."/>
            <person name="Labbe J."/>
            <person name="Martin F."/>
        </authorList>
    </citation>
    <scope>NUCLEOTIDE SEQUENCE</scope>
    <source>
        <strain evidence="1">HHB10654</strain>
    </source>
</reference>
<dbReference type="Proteomes" id="UP000814140">
    <property type="component" value="Unassembled WGS sequence"/>
</dbReference>